<evidence type="ECO:0000313" key="2">
    <source>
        <dbReference type="Proteomes" id="UP000298170"/>
    </source>
</evidence>
<dbReference type="Pfam" id="PF22014">
    <property type="entry name" value="DUF6932"/>
    <property type="match status" value="1"/>
</dbReference>
<reference evidence="1 2" key="1">
    <citation type="submission" date="2019-03" db="EMBL/GenBank/DDBJ databases">
        <title>Genomics of glacier-inhabiting Cryobacterium strains.</title>
        <authorList>
            <person name="Liu Q."/>
            <person name="Xin Y.-H."/>
        </authorList>
    </citation>
    <scope>NUCLEOTIDE SEQUENCE [LARGE SCALE GENOMIC DNA]</scope>
    <source>
        <strain evidence="1 2">Sr39</strain>
    </source>
</reference>
<protein>
    <submittedName>
        <fullName evidence="1">Uncharacterized protein</fullName>
    </submittedName>
</protein>
<dbReference type="Proteomes" id="UP000298170">
    <property type="component" value="Unassembled WGS sequence"/>
</dbReference>
<gene>
    <name evidence="1" type="ORF">E3T39_06195</name>
</gene>
<dbReference type="OrthoDB" id="7032846at2"/>
<dbReference type="InterPro" id="IPR053860">
    <property type="entry name" value="DUF6932"/>
</dbReference>
<dbReference type="RefSeq" id="WP_134513837.1">
    <property type="nucleotide sequence ID" value="NZ_SOHJ01000004.1"/>
</dbReference>
<keyword evidence="2" id="KW-1185">Reference proteome</keyword>
<evidence type="ECO:0000313" key="1">
    <source>
        <dbReference type="EMBL" id="TFD61629.1"/>
    </source>
</evidence>
<dbReference type="AlphaFoldDB" id="A0A4R9AGP8"/>
<sequence length="176" mass="19662">MIPAVDPDTRLLPANADKSPHLATMDEVYRIFVAGAPNRDRRELIFGAFRIYAQLLWTHFPDARLWLNGGFVTYKDAEPHDLDVAFLVDSTDLARVFQAESDALSLLTFQGVSSQQPAFSHIGRLQPFGGLIDSFFVPSDIPQVVNTWKDRWSMASNPAGDGYRNDLFKGYLEVGA</sequence>
<accession>A0A4R9AGP8</accession>
<dbReference type="EMBL" id="SOHJ01000004">
    <property type="protein sequence ID" value="TFD61629.1"/>
    <property type="molecule type" value="Genomic_DNA"/>
</dbReference>
<name>A0A4R9AGP8_9MICO</name>
<comment type="caution">
    <text evidence="1">The sequence shown here is derived from an EMBL/GenBank/DDBJ whole genome shotgun (WGS) entry which is preliminary data.</text>
</comment>
<proteinExistence type="predicted"/>
<organism evidence="1 2">
    <name type="scientific">Cryobacterium suzukii</name>
    <dbReference type="NCBI Taxonomy" id="1259198"/>
    <lineage>
        <taxon>Bacteria</taxon>
        <taxon>Bacillati</taxon>
        <taxon>Actinomycetota</taxon>
        <taxon>Actinomycetes</taxon>
        <taxon>Micrococcales</taxon>
        <taxon>Microbacteriaceae</taxon>
        <taxon>Cryobacterium</taxon>
    </lineage>
</organism>